<accession>A0ABP7U423</accession>
<dbReference type="InterPro" id="IPR005546">
    <property type="entry name" value="Autotransporte_beta"/>
</dbReference>
<dbReference type="InterPro" id="IPR036709">
    <property type="entry name" value="Autotransporte_beta_dom_sf"/>
</dbReference>
<sequence>MSKISHGQAVVLALVLNRFVDQFDFAKLSDGQRRDAMAELSALTPLIAAPHSGLAQALAKLERRLATAPRRAQALATNGREAKRLKRILRWLVPLAMAGATAGTMGATPAFAYTVPAVGGTVFNPVTRLNETVVEVVGNYAVRTGANNIIFLPDAVGDTYTVTTTSSTGVVTSKTYKVTAVTKTTYGTGNTAVSYVTGVTVEDADKVSTTIPTVSAVTYTIPSAGGGVGTGTVTPTFPVPTGNEQFQDIRVGASGGDGRDGGGINLCVPFTDICAFVGVPPTRGGAGANGPTFTATIPADYSGGLISSTANDLAGIKVASIGGNGGTGGDSYSLGGYDGQAGGAAGVGGNVTANNYVTVSTSGDRSHGMWVFSQAGAGGQGGDGILLVNGGLGGGSASGGSATGNNYGSLTTQGDGAVGLLVQSLGGAGGSGGSSYGIVGTAGSGSIGGNGGNVTAYNAGTILTGGKLAYGVQAQSVGGNGGSSGNSGAIVAFGGTAGGAGTGGNSSISLAGTSSITTTGANAHGVFAQSIGGGGGSTGWTGGAVSFGGSAGSGGTGGTASISAAAGSRIETFGVGAYGMFAESVGGNGGTAEGTGGVFTMGGSGGSGNTGGAVSISNNGSVITHEADARGIFAQSVGGGGGNANASGGLVSLGGSGGSGATGGAVTVSLGGSSVVRTSGAGADGAFAQSIGGGGGTGATSSGLVALGGKGSVGGEGGTVSLTNAGAITTGGATSRGLFAQSVGGGGGSGGDSYGLAAIGGSGDIASKGGNVTIGNSGTISTTGNKSTAMQAQSIGGGGGDGGSSGGALLVIGGKGAGGGAGGLVTTNLSGSLQTGGNDSHGLFAQSVGGGGGNGGSASSGSLFAGLALGGDGAAGGAGGNVISTFSQRSVTVAGSSLLVDPLIITAGDRSRGVFLQSVGGGGGSGGMAVQVSAGLFGAASFAIGGSAASGSTGGLVQSRGDVSIRTTGNFSEGYFAQSVGGGGGNGGAAVSVAASVGEGVSAALSVGIGGKGGGGGAGGTVDAQSGGTITTTGQYSTGFVAQSVGGGGGKGGFSVSVAGAASDGIAITGALGIGGTGGSGGTGGTVTGIFNGDISTGGLAGLGSDSAGALIQSVGGGGGVGGFNVSATVSLAGGTALGASVGLGGAGGSGGVGGTVTGTVGGNVQTSGARSTGVLVQSVGGGGGSGGFNVTGNIGFGGAVAGGVSVGIGGTGGGAGAGGKVTGTVNGTVVTAGKQSDGVVIQSVGGGGGSGGFNVSGNMNFGGTAGVSIGVGLGGSGGGAGAGGKVTGTVNDAVYTTGEQSRGVIVQSVGGGGGAGAFNVTGGLAAGGTFGGSLGVGLGGTGGDGGGANEVIASARSVSTTGKDSAGFIAQSIGGGGGTGGFNVTGTMGFGGTAGGTIGVGLGGSGGGGGSAMKVTAGLTGAATTGNDRSGAILAQSVGGGGGSGAFNVTGGITFGGTGSGTLNIGLGGSGGTAGNGGEVKLDVVGYASTNGVQSDGIVAQSIGGGGGNGGFNISGGIAAGGTGAGQIGVGIGGRGGGGGSAELVTLNVNHGVTTSDPLRIAAVTRKDLSAGIIAQSLGGGGGNGGFNVTGGASFAGTGAGGVNVGIGGSGGTGGHAGSVVADVSGYTATSGKQSVGVLAQSIGGGGGNGGFNVAGGLTIGGTGSGMINVGIGGSGGTGSYAGDATLRINNQIANPTTTLVAAVTGGDESDGVVVQSIGGGGGNGGFNVTGSLNIGGTGTGAANIGIGGMGGSGALAGKASADITGGIATAGKSSTGLLVQSIGGGGGNGGFNVSATLSIAKNAGAIGVGVGGFGGDAGNGGEATLLLNQRTSDSANTLAAVTTAKDDSAGIIVQSLGGGGGNGGFNVTAGVSLAKGAAGNIGVGVGGFGGDGGDAGIARASIRGDLVTAGKDSSALLVQSMGGGGGNGGFNVTGGLSASKGANGNLGIGIGGFGGDGGDGKAVFATIESDIQTGGANSNGATIQSLGGGGGNGGFNVTGGVSIGLGQSANGNLGIGVGGFAGGGGGSGEVEATLTGNTQTSGVGSYGVLVQSAGGGGGNGGFNVTGNFSVTKGASGNIGIGVGGFGGDGGDGNKVTASYTGNIVTRADKSFGATFQSLGGGGGNGAFNVTAGLNIGLGSKATGNLGVGIGGFGGGGGDAKAVIGELIGNVTTSGLESHGILMQSVGGGGGNGSMNVTGGIAVSKGLTGSIGFGLGGFGGDGGNAGTVDGKAYGDVSTRGVGSYGALFQSLGGAGGNGALNVTGGITVTKGDSTSGGVSIGIGGFGGGGGDATTVTADVRGSYDTDGARSNGVVAQSVGGGGGNGGVNVSGTINVSTQGTAAGFAFGLGGFGGDGGKSGDVTLTRVGQTVTRQSSSNGVVAQSVGGGGGLGALNVSAGISATNTGDAGSVVLGIGGFGGGGGKAGNVTATIVDSVFATGSDAATSFYPDDFTFADGKVIEVGAKTHLLHGSHGILVQSQGGGGGAGGMDVAGAISFAKADKDSTASALVFGLGGFGGSGGDAGIVDATIGAVSGPRIQVQGTGDVKSAVYVGSVGGGGGDGAMNVSASITSDGSVTAGIGGAGGGGGKGADVTAKVSADLFASGYKATGLTVQSVGGGGGNGGFNFSGGFKPLEGTEPVIVFGMGGDGGVGNSSGNVVAEQDGNVIVEGYSSRGVLVQSIAGGGGDGGMDFVANVNRSNGDSKLDGFAAGIGIGGTGGKGGIAGSASLRSTGNILVNTVVTTNADGSTSLKASSQEGFSPGVTVQSIGGGGGSGGFNLVGVYTSNGNPLSVAVGGSGGVGGDAGIVSVIRGKLEDGSVSRSLINTFGAGSAGLVAQSIGGGGGSAATNLAFATGSTKANATGFGGQIVVGGDGASSGNGKAVSVEHFGTIQTDGYGSEGILAQSIGKGGGNAAVNVGFTKLGEKTASLKFWTDEGKSTKKSNITGFSIAIGGAAGDAGSADDVTVVHDGTILTHQAASSGLVAQSFAGGGGNVAMNLGLLTGTDNNLKASIGREGGKGGTAGDVDVTARGLIVTSGDHSNGIVAQSTGGAGGMSGTTSIEGQASGGSGKDRTASGFGLSVGLEGGAGGHSGTVTVANSADIQTDGESARGIIAQSIGGDGGIAGSARVLTTDQKDSIAVAIGGGGGDSAVSAKVTVGNSGLIVTKGASSDGILAQSIGGSGGVGGSASTIKKAADNLEKKTATTIGVAVGGSGGSGSIAADVAVTNDGIISTIGQKSYGIRAQSIGGGGGVGGAVYNVEQQKAQTVNTFNVLVGGGGGDGNLAGRVDVINRGLIMTTGEGASGISANSIGGGGGDAGSVSNLTVLSTQNDGDSNAIQVAIGGGGGSGSKGGTVKVVNAAVAGQANSGTIFTTGKDAHGIFAQSLGGGGGNGSSIASIAKSSGNKDSISLGINIGGAGGDGNVGGEVIVENSGSIQTEGEGSYGILAQSIGGSGGNGGLVLSTNILLKAKDKSPLISIGGIGGAGNDGGHVSVINSGRIFTKGKNADGIVAQSIGGGGGNAGMGVALTGDVKTLVASNLMALAVGALGGGSAGVGGQVDVVHSGDITVTGAGSQAIVAESINGGGGHANFDLSGIAMPSLSSALPDVAIPTPDLGELDGIPNLVKGEPTNRPVDPVIVAARVGANEATSMAAGNVNVSISGTMGAGGDFGSGTTIRSIGGGGGTVTLSGLIVKPTVPTTTAGIGAAATGTVSAQATYVVGLGAKNSSDSGGAAIVSSHNGEIVTTGKGSTGVVLQSIGGGGGQALVNLAVEDLSVIESVRLGLGAVGTSNSDGGAVSRTQAGAVFTTNQYAHGAVIQSIGGGGGTAIASVHAVPAAGAAGVRTTQGWTEAALPQASSATAPAVVSLGATGGSGNDGGAVSVSFTGGFSTEGARANGLIVQSIGGGGGEVVLDGLTARSIILGGQAGASGSGGDVTVANNGVVVTRGTGANGIVLQSIGGGGGALFGSGPQLSLTLSNANSGNAGAVRLTQTGDIAVLGGGNSYGILAQSIGGGGGLVDGLFAGTAGGVGRGGLIDLKIDGQVFTPGTGSTAVAAQSLGSLGGGNITITANGAVRGGSGTGTGAGVLLDGGKDNLLTSNQSLSAVSGLAARGTSGNDTVVNNGLAVGNFSLGGGTNALLNTFGATLVTIDSIDLRDGPGSDGTFTNAGTLLLGQSASRYPLDLAAGDRFVPLRTNDPTTDVLLGTNVISKVALDGNLLLTASSKSFWDVAFGPYASDQINVTGNAAVNGTADITLTWLQNNKPVALVTTGGTAADNGLKVKDTLAMDYRVQTTGNAINLAFTSNFGQQFLTANERALGRSLDSALNAGDSPTIGRLLALLGNLENGQESTYKAIFAELDPSMFAAPQLLQFDSARRFGAGVLGCREAVDTGKSCVWGEVDGTRYRRGTERGEYRFDQDAGARLRMGYQHGLGNGWTAGISLGFDDSGRFNYAGDRAEGSAEGFHLGVAASRRFGKNDAALASVALSGGIQTVDLTRRQSIFVSRTGVSHYKTDYLGGTARLSYTFDMGTLFARPELEASMFRLGQQRFAEQGLEGLGITGLKHHEWIGTASPLLSVGAHLSPTITLSLKGGGVFHNEGAITAPLRLVGENAGADPAMIRSLFDKSSWMGGAELRVTGSGATSLDFGYRIEAGKSVQSQEGRLTFRARF</sequence>
<feature type="domain" description="Autotransporter" evidence="2">
    <location>
        <begin position="4387"/>
        <end position="4667"/>
    </location>
</feature>
<dbReference type="SMART" id="SM00869">
    <property type="entry name" value="Autotransporter"/>
    <property type="match status" value="1"/>
</dbReference>
<organism evidence="3 4">
    <name type="scientific">Sphingomonas rosea</name>
    <dbReference type="NCBI Taxonomy" id="335605"/>
    <lineage>
        <taxon>Bacteria</taxon>
        <taxon>Pseudomonadati</taxon>
        <taxon>Pseudomonadota</taxon>
        <taxon>Alphaproteobacteria</taxon>
        <taxon>Sphingomonadales</taxon>
        <taxon>Sphingomonadaceae</taxon>
        <taxon>Sphingomonas</taxon>
    </lineage>
</organism>
<protein>
    <recommendedName>
        <fullName evidence="2">Autotransporter domain-containing protein</fullName>
    </recommendedName>
</protein>
<name>A0ABP7U423_9SPHN</name>
<evidence type="ECO:0000313" key="3">
    <source>
        <dbReference type="EMBL" id="GAA4035634.1"/>
    </source>
</evidence>
<gene>
    <name evidence="3" type="ORF">GCM10022281_15070</name>
</gene>
<proteinExistence type="predicted"/>
<dbReference type="EMBL" id="BAABBR010000001">
    <property type="protein sequence ID" value="GAA4035634.1"/>
    <property type="molecule type" value="Genomic_DNA"/>
</dbReference>
<dbReference type="RefSeq" id="WP_344696422.1">
    <property type="nucleotide sequence ID" value="NZ_BAABBR010000001.1"/>
</dbReference>
<keyword evidence="4" id="KW-1185">Reference proteome</keyword>
<dbReference type="Proteomes" id="UP001424459">
    <property type="component" value="Unassembled WGS sequence"/>
</dbReference>
<dbReference type="SUPFAM" id="SSF103515">
    <property type="entry name" value="Autotransporter"/>
    <property type="match status" value="1"/>
</dbReference>
<feature type="region of interest" description="Disordered" evidence="1">
    <location>
        <begin position="3048"/>
        <end position="3075"/>
    </location>
</feature>
<evidence type="ECO:0000313" key="4">
    <source>
        <dbReference type="Proteomes" id="UP001424459"/>
    </source>
</evidence>
<reference evidence="4" key="1">
    <citation type="journal article" date="2019" name="Int. J. Syst. Evol. Microbiol.">
        <title>The Global Catalogue of Microorganisms (GCM) 10K type strain sequencing project: providing services to taxonomists for standard genome sequencing and annotation.</title>
        <authorList>
            <consortium name="The Broad Institute Genomics Platform"/>
            <consortium name="The Broad Institute Genome Sequencing Center for Infectious Disease"/>
            <person name="Wu L."/>
            <person name="Ma J."/>
        </authorList>
    </citation>
    <scope>NUCLEOTIDE SEQUENCE [LARGE SCALE GENOMIC DNA]</scope>
    <source>
        <strain evidence="4">JCM 17564</strain>
    </source>
</reference>
<evidence type="ECO:0000259" key="2">
    <source>
        <dbReference type="PROSITE" id="PS51208"/>
    </source>
</evidence>
<comment type="caution">
    <text evidence="3">The sequence shown here is derived from an EMBL/GenBank/DDBJ whole genome shotgun (WGS) entry which is preliminary data.</text>
</comment>
<evidence type="ECO:0000256" key="1">
    <source>
        <dbReference type="SAM" id="MobiDB-lite"/>
    </source>
</evidence>
<dbReference type="PROSITE" id="PS51208">
    <property type="entry name" value="AUTOTRANSPORTER"/>
    <property type="match status" value="1"/>
</dbReference>